<dbReference type="NCBIfam" id="NF045510">
    <property type="entry name" value="4Cys_prefix_kin"/>
    <property type="match status" value="1"/>
</dbReference>
<dbReference type="Gene3D" id="3.30.200.20">
    <property type="entry name" value="Phosphorylase Kinase, domain 1"/>
    <property type="match status" value="1"/>
</dbReference>
<keyword evidence="4 9" id="KW-0547">Nucleotide-binding</keyword>
<dbReference type="InterPro" id="IPR017441">
    <property type="entry name" value="Protein_kinase_ATP_BS"/>
</dbReference>
<dbReference type="Pfam" id="PF00069">
    <property type="entry name" value="Pkinase"/>
    <property type="match status" value="1"/>
</dbReference>
<evidence type="ECO:0000256" key="3">
    <source>
        <dbReference type="ARBA" id="ARBA00022679"/>
    </source>
</evidence>
<dbReference type="EMBL" id="JAIHOM010000029">
    <property type="protein sequence ID" value="MCW6036158.1"/>
    <property type="molecule type" value="Genomic_DNA"/>
</dbReference>
<evidence type="ECO:0000313" key="12">
    <source>
        <dbReference type="EMBL" id="MCW6036158.1"/>
    </source>
</evidence>
<evidence type="ECO:0000313" key="13">
    <source>
        <dbReference type="Proteomes" id="UP001526426"/>
    </source>
</evidence>
<comment type="catalytic activity">
    <reaction evidence="7">
        <text>L-threonyl-[protein] + ATP = O-phospho-L-threonyl-[protein] + ADP + H(+)</text>
        <dbReference type="Rhea" id="RHEA:46608"/>
        <dbReference type="Rhea" id="RHEA-COMP:11060"/>
        <dbReference type="Rhea" id="RHEA-COMP:11605"/>
        <dbReference type="ChEBI" id="CHEBI:15378"/>
        <dbReference type="ChEBI" id="CHEBI:30013"/>
        <dbReference type="ChEBI" id="CHEBI:30616"/>
        <dbReference type="ChEBI" id="CHEBI:61977"/>
        <dbReference type="ChEBI" id="CHEBI:456216"/>
        <dbReference type="EC" id="2.7.11.1"/>
    </reaction>
</comment>
<name>A0ABT3L3T2_9CYAN</name>
<feature type="binding site" evidence="9">
    <location>
        <position position="65"/>
    </location>
    <ligand>
        <name>ATP</name>
        <dbReference type="ChEBI" id="CHEBI:30616"/>
    </ligand>
</feature>
<dbReference type="SMART" id="SM00220">
    <property type="entry name" value="S_TKc"/>
    <property type="match status" value="1"/>
</dbReference>
<dbReference type="PANTHER" id="PTHR24363">
    <property type="entry name" value="SERINE/THREONINE PROTEIN KINASE"/>
    <property type="match status" value="1"/>
</dbReference>
<evidence type="ECO:0000256" key="2">
    <source>
        <dbReference type="ARBA" id="ARBA00022527"/>
    </source>
</evidence>
<evidence type="ECO:0000256" key="9">
    <source>
        <dbReference type="PROSITE-ProRule" id="PRU10141"/>
    </source>
</evidence>
<dbReference type="PROSITE" id="PS00107">
    <property type="entry name" value="PROTEIN_KINASE_ATP"/>
    <property type="match status" value="1"/>
</dbReference>
<feature type="region of interest" description="Disordered" evidence="10">
    <location>
        <begin position="317"/>
        <end position="353"/>
    </location>
</feature>
<dbReference type="InterPro" id="IPR000719">
    <property type="entry name" value="Prot_kinase_dom"/>
</dbReference>
<evidence type="ECO:0000256" key="10">
    <source>
        <dbReference type="SAM" id="MobiDB-lite"/>
    </source>
</evidence>
<evidence type="ECO:0000256" key="7">
    <source>
        <dbReference type="ARBA" id="ARBA00047899"/>
    </source>
</evidence>
<keyword evidence="3" id="KW-0808">Transferase</keyword>
<dbReference type="InterPro" id="IPR011009">
    <property type="entry name" value="Kinase-like_dom_sf"/>
</dbReference>
<dbReference type="SUPFAM" id="SSF140869">
    <property type="entry name" value="GUN4-like"/>
    <property type="match status" value="1"/>
</dbReference>
<dbReference type="CDD" id="cd14014">
    <property type="entry name" value="STKc_PknB_like"/>
    <property type="match status" value="1"/>
</dbReference>
<dbReference type="Proteomes" id="UP001526426">
    <property type="component" value="Unassembled WGS sequence"/>
</dbReference>
<comment type="catalytic activity">
    <reaction evidence="8">
        <text>L-seryl-[protein] + ATP = O-phospho-L-seryl-[protein] + ADP + H(+)</text>
        <dbReference type="Rhea" id="RHEA:17989"/>
        <dbReference type="Rhea" id="RHEA-COMP:9863"/>
        <dbReference type="Rhea" id="RHEA-COMP:11604"/>
        <dbReference type="ChEBI" id="CHEBI:15378"/>
        <dbReference type="ChEBI" id="CHEBI:29999"/>
        <dbReference type="ChEBI" id="CHEBI:30616"/>
        <dbReference type="ChEBI" id="CHEBI:83421"/>
        <dbReference type="ChEBI" id="CHEBI:456216"/>
        <dbReference type="EC" id="2.7.11.1"/>
    </reaction>
</comment>
<evidence type="ECO:0000256" key="1">
    <source>
        <dbReference type="ARBA" id="ARBA00012513"/>
    </source>
</evidence>
<dbReference type="Pfam" id="PF05419">
    <property type="entry name" value="GUN4"/>
    <property type="match status" value="1"/>
</dbReference>
<keyword evidence="2" id="KW-0723">Serine/threonine-protein kinase</keyword>
<gene>
    <name evidence="12" type="ORF">K4A83_07715</name>
</gene>
<organism evidence="12 13">
    <name type="scientific">Spirulina subsalsa FACHB-351</name>
    <dbReference type="NCBI Taxonomy" id="234711"/>
    <lineage>
        <taxon>Bacteria</taxon>
        <taxon>Bacillati</taxon>
        <taxon>Cyanobacteriota</taxon>
        <taxon>Cyanophyceae</taxon>
        <taxon>Spirulinales</taxon>
        <taxon>Spirulinaceae</taxon>
        <taxon>Spirulina</taxon>
    </lineage>
</organism>
<accession>A0ABT3L3T2</accession>
<keyword evidence="13" id="KW-1185">Reference proteome</keyword>
<dbReference type="InterPro" id="IPR008629">
    <property type="entry name" value="GUN4-like"/>
</dbReference>
<proteinExistence type="predicted"/>
<dbReference type="InterPro" id="IPR037215">
    <property type="entry name" value="GUN4-like_sf"/>
</dbReference>
<keyword evidence="5" id="KW-0418">Kinase</keyword>
<evidence type="ECO:0000256" key="8">
    <source>
        <dbReference type="ARBA" id="ARBA00048679"/>
    </source>
</evidence>
<evidence type="ECO:0000259" key="11">
    <source>
        <dbReference type="PROSITE" id="PS50011"/>
    </source>
</evidence>
<comment type="caution">
    <text evidence="12">The sequence shown here is derived from an EMBL/GenBank/DDBJ whole genome shotgun (WGS) entry which is preliminary data.</text>
</comment>
<feature type="domain" description="Protein kinase" evidence="11">
    <location>
        <begin position="34"/>
        <end position="296"/>
    </location>
</feature>
<evidence type="ECO:0000256" key="4">
    <source>
        <dbReference type="ARBA" id="ARBA00022741"/>
    </source>
</evidence>
<evidence type="ECO:0000256" key="6">
    <source>
        <dbReference type="ARBA" id="ARBA00022840"/>
    </source>
</evidence>
<feature type="compositionally biased region" description="Polar residues" evidence="10">
    <location>
        <begin position="317"/>
        <end position="331"/>
    </location>
</feature>
<dbReference type="PANTHER" id="PTHR24363:SF0">
    <property type="entry name" value="SERINE_THREONINE KINASE LIKE DOMAIN CONTAINING 1"/>
    <property type="match status" value="1"/>
</dbReference>
<dbReference type="SUPFAM" id="SSF56112">
    <property type="entry name" value="Protein kinase-like (PK-like)"/>
    <property type="match status" value="1"/>
</dbReference>
<dbReference type="PROSITE" id="PS50011">
    <property type="entry name" value="PROTEIN_KINASE_DOM"/>
    <property type="match status" value="1"/>
</dbReference>
<protein>
    <recommendedName>
        <fullName evidence="1">non-specific serine/threonine protein kinase</fullName>
        <ecNumber evidence="1">2.7.11.1</ecNumber>
    </recommendedName>
</protein>
<dbReference type="Gene3D" id="1.10.10.1770">
    <property type="entry name" value="Gun4-like"/>
    <property type="match status" value="1"/>
</dbReference>
<dbReference type="EC" id="2.7.11.1" evidence="1"/>
<reference evidence="12 13" key="1">
    <citation type="submission" date="2021-08" db="EMBL/GenBank/DDBJ databases">
        <title>Draft genome sequence of Spirulina subsalsa with high tolerance to salinity and hype-accumulation of phycocyanin.</title>
        <authorList>
            <person name="Pei H."/>
            <person name="Jiang L."/>
        </authorList>
    </citation>
    <scope>NUCLEOTIDE SEQUENCE [LARGE SCALE GENOMIC DNA]</scope>
    <source>
        <strain evidence="12 13">FACHB-351</strain>
    </source>
</reference>
<dbReference type="CDD" id="cd16383">
    <property type="entry name" value="GUN4"/>
    <property type="match status" value="1"/>
</dbReference>
<evidence type="ECO:0000256" key="5">
    <source>
        <dbReference type="ARBA" id="ARBA00022777"/>
    </source>
</evidence>
<sequence>MVYCLNPSCSKPYNSNLSPSCETCGAALLLKERYHAVKLLGQGGFGRTFLGVDQHLPQHPPCAIKQLYLQQASPAVLKKAKELFAQEAVRLSELGQHPQIPRLLAYFEVENQLYLVQEFIEGQVISAKLWQRVRDKEAQIWRLLRDLLPVLQYIHERNVIHRDLKPENIMWRKSDRRFVLIDFGVARMLTQTAIMGGATIIGTPGFMAPEQLRGKVLPASDVFSLGVTCLHLLTGVSPEAMFDVLNERWEWRKFLTPDTTISPKLNEVLNLMISPSLRQRVQSAEALLKLLGRPTRTPPPPPPLTTSSLVIASPASTSISRPVTDPNQPTVAISREETQEEEEDSLQLMPRQESMTPSPLFQALQEVDREPIVIDYNGLQDLLKRKRWQAADDETWRILCELSGKREGAYLSNSDLERLPCGDLQTLDLFWYQASGGLFGFRVQAAIYQEVGGECNLFCDRLGWTLHDPHSLKYFQFNLKAPPGHLPSRRWVMGVSWWKHLAVFAQRLSDCEVN</sequence>
<keyword evidence="6 9" id="KW-0067">ATP-binding</keyword>
<dbReference type="Gene3D" id="1.10.510.10">
    <property type="entry name" value="Transferase(Phosphotransferase) domain 1"/>
    <property type="match status" value="1"/>
</dbReference>
<dbReference type="Gene3D" id="1.25.40.620">
    <property type="match status" value="1"/>
</dbReference>